<dbReference type="Proteomes" id="UP001182556">
    <property type="component" value="Unassembled WGS sequence"/>
</dbReference>
<comment type="caution">
    <text evidence="2">The sequence shown here is derived from an EMBL/GenBank/DDBJ whole genome shotgun (WGS) entry which is preliminary data.</text>
</comment>
<evidence type="ECO:0000313" key="2">
    <source>
        <dbReference type="EMBL" id="KAK1925361.1"/>
    </source>
</evidence>
<dbReference type="AlphaFoldDB" id="A0AAD9FSK8"/>
<keyword evidence="3" id="KW-1185">Reference proteome</keyword>
<gene>
    <name evidence="2" type="ORF">DB88DRAFT_483691</name>
</gene>
<protein>
    <submittedName>
        <fullName evidence="2">Uncharacterized protein</fullName>
    </submittedName>
</protein>
<proteinExistence type="predicted"/>
<organism evidence="2 3">
    <name type="scientific">Papiliotrema laurentii</name>
    <name type="common">Cryptococcus laurentii</name>
    <dbReference type="NCBI Taxonomy" id="5418"/>
    <lineage>
        <taxon>Eukaryota</taxon>
        <taxon>Fungi</taxon>
        <taxon>Dikarya</taxon>
        <taxon>Basidiomycota</taxon>
        <taxon>Agaricomycotina</taxon>
        <taxon>Tremellomycetes</taxon>
        <taxon>Tremellales</taxon>
        <taxon>Rhynchogastremaceae</taxon>
        <taxon>Papiliotrema</taxon>
    </lineage>
</organism>
<reference evidence="2" key="1">
    <citation type="submission" date="2023-02" db="EMBL/GenBank/DDBJ databases">
        <title>Identification and recombinant expression of a fungal hydrolase from Papiliotrema laurentii that hydrolyzes apple cutin and clears colloidal polyester polyurethane.</title>
        <authorList>
            <consortium name="DOE Joint Genome Institute"/>
            <person name="Roman V.A."/>
            <person name="Bojanowski C."/>
            <person name="Crable B.R."/>
            <person name="Wagner D.N."/>
            <person name="Hung C.S."/>
            <person name="Nadeau L.J."/>
            <person name="Schratz L."/>
            <person name="Haridas S."/>
            <person name="Pangilinan J."/>
            <person name="Lipzen A."/>
            <person name="Na H."/>
            <person name="Yan M."/>
            <person name="Ng V."/>
            <person name="Grigoriev I.V."/>
            <person name="Spatafora J.W."/>
            <person name="Barlow D."/>
            <person name="Biffinger J."/>
            <person name="Kelley-Loughnane N."/>
            <person name="Varaljay V.A."/>
            <person name="Crookes-Goodson W.J."/>
        </authorList>
    </citation>
    <scope>NUCLEOTIDE SEQUENCE</scope>
    <source>
        <strain evidence="2">5307AH</strain>
    </source>
</reference>
<accession>A0AAD9FSK8</accession>
<evidence type="ECO:0000313" key="3">
    <source>
        <dbReference type="Proteomes" id="UP001182556"/>
    </source>
</evidence>
<dbReference type="EMBL" id="JAODAN010000003">
    <property type="protein sequence ID" value="KAK1925361.1"/>
    <property type="molecule type" value="Genomic_DNA"/>
</dbReference>
<feature type="compositionally biased region" description="Gly residues" evidence="1">
    <location>
        <begin position="190"/>
        <end position="221"/>
    </location>
</feature>
<feature type="region of interest" description="Disordered" evidence="1">
    <location>
        <begin position="1"/>
        <end position="117"/>
    </location>
</feature>
<sequence length="373" mass="38812">MSLRIRPIRSILGVRSMHSSTSRRQADATSPAPPKPRSAVDLGFGNRNATRVRDLGKIDLPTRGGGNIDLSLDSTGKSRSADPASRTRSGPRPPPRAQRRDAYASKPKVNVASSQPATDFFEHSEVAASSDGSSANGARRRASLARVEIDDMEIPTIESASAGTPAGKAPQRAAGSMPPRGPPRRPGGPPGGYRSGGQGAGGPGGARAGPGGPRGQGGQRRTGGAKKQVAKKPRDGRSNFNLGEVQLQAMREQWEGAPMPPAPTADVTPASLFGKNTVVGAFAPVPNTSQQPLWATGLSPQELAKKQAERRMGSYETVLPSVPFPSDRAAKGKPAAMAQATFAWQMALNPTVSMAADAKKVQAASEMVRKAVA</sequence>
<evidence type="ECO:0000256" key="1">
    <source>
        <dbReference type="SAM" id="MobiDB-lite"/>
    </source>
</evidence>
<feature type="compositionally biased region" description="Pro residues" evidence="1">
    <location>
        <begin position="179"/>
        <end position="189"/>
    </location>
</feature>
<name>A0AAD9FSK8_PAPLA</name>
<feature type="region of interest" description="Disordered" evidence="1">
    <location>
        <begin position="154"/>
        <end position="241"/>
    </location>
</feature>